<dbReference type="InterPro" id="IPR005493">
    <property type="entry name" value="RraA/RraA-like"/>
</dbReference>
<evidence type="ECO:0000256" key="1">
    <source>
        <dbReference type="ARBA" id="ARBA00000718"/>
    </source>
</evidence>
<dbReference type="CDD" id="cd16841">
    <property type="entry name" value="RraA_family"/>
    <property type="match status" value="1"/>
</dbReference>
<protein>
    <recommendedName>
        <fullName evidence="3">3-hexulose-6-phosphate synthase</fullName>
        <ecNumber evidence="3">4.1.2.43</ecNumber>
    </recommendedName>
</protein>
<dbReference type="FunFam" id="3.20.20.70:FF:000022">
    <property type="entry name" value="3-keto-L-gulonate-6-phosphate decarboxylase UlaD"/>
    <property type="match status" value="1"/>
</dbReference>
<dbReference type="InterPro" id="IPR001754">
    <property type="entry name" value="OMPdeCOase_dom"/>
</dbReference>
<dbReference type="GO" id="GO:0019854">
    <property type="term" value="P:L-ascorbic acid catabolic process"/>
    <property type="evidence" value="ECO:0007669"/>
    <property type="project" value="TreeGrafter"/>
</dbReference>
<evidence type="ECO:0000313" key="8">
    <source>
        <dbReference type="Proteomes" id="UP000186940"/>
    </source>
</evidence>
<dbReference type="PATRIC" id="fig|1838285.3.peg.1462"/>
<comment type="similarity">
    <text evidence="2">Belongs to the HPS/KGPDC family. HPS subfamily.</text>
</comment>
<dbReference type="Proteomes" id="UP000186940">
    <property type="component" value="Unassembled WGS sequence"/>
</dbReference>
<proteinExistence type="inferred from homology"/>
<gene>
    <name evidence="7" type="ORF">SCAL_001439</name>
</gene>
<dbReference type="SMART" id="SM00934">
    <property type="entry name" value="OMPdecase"/>
    <property type="match status" value="1"/>
</dbReference>
<dbReference type="GO" id="GO:0006207">
    <property type="term" value="P:'de novo' pyrimidine nucleobase biosynthetic process"/>
    <property type="evidence" value="ECO:0007669"/>
    <property type="project" value="InterPro"/>
</dbReference>
<dbReference type="Gene3D" id="3.50.30.40">
    <property type="entry name" value="Ribonuclease E inhibitor RraA/RraA-like"/>
    <property type="match status" value="1"/>
</dbReference>
<dbReference type="PIRSF" id="PIRSF037137">
    <property type="entry name" value="HPS_DMK_prd"/>
    <property type="match status" value="1"/>
</dbReference>
<dbReference type="InterPro" id="IPR017553">
    <property type="entry name" value="3-hexulose-6-phosphate_synth"/>
</dbReference>
<dbReference type="SUPFAM" id="SSF51366">
    <property type="entry name" value="Ribulose-phoshate binding barrel"/>
    <property type="match status" value="1"/>
</dbReference>
<dbReference type="STRING" id="1838285.SCAL_001439"/>
<dbReference type="Pfam" id="PF03737">
    <property type="entry name" value="RraA-like"/>
    <property type="match status" value="1"/>
</dbReference>
<comment type="catalytic activity">
    <reaction evidence="1">
        <text>D-ribulose 5-phosphate + formaldehyde = D-arabino-hex-3-ulose 6-phosphate</text>
        <dbReference type="Rhea" id="RHEA:25201"/>
        <dbReference type="ChEBI" id="CHEBI:16842"/>
        <dbReference type="ChEBI" id="CHEBI:58121"/>
        <dbReference type="ChEBI" id="CHEBI:58542"/>
        <dbReference type="EC" id="4.1.2.43"/>
    </reaction>
</comment>
<dbReference type="PANTHER" id="PTHR35039">
    <property type="entry name" value="3-KETO-L-GULONATE-6-PHOSPHATE DECARBOXYLASE SGBH-RELATED"/>
    <property type="match status" value="1"/>
</dbReference>
<dbReference type="EMBL" id="LYOS01000004">
    <property type="protein sequence ID" value="OFV67521.1"/>
    <property type="molecule type" value="Genomic_DNA"/>
</dbReference>
<dbReference type="Pfam" id="PF00215">
    <property type="entry name" value="OMPdecase"/>
    <property type="match status" value="1"/>
</dbReference>
<dbReference type="InterPro" id="IPR041710">
    <property type="entry name" value="HPS/KGPDC"/>
</dbReference>
<dbReference type="InterPro" id="IPR011060">
    <property type="entry name" value="RibuloseP-bd_barrel"/>
</dbReference>
<keyword evidence="4" id="KW-0456">Lyase</keyword>
<keyword evidence="8" id="KW-1185">Reference proteome</keyword>
<keyword evidence="5" id="KW-0119">Carbohydrate metabolism</keyword>
<dbReference type="AlphaFoldDB" id="A0A1F2PA01"/>
<evidence type="ECO:0000259" key="6">
    <source>
        <dbReference type="SMART" id="SM00934"/>
    </source>
</evidence>
<dbReference type="CDD" id="cd04726">
    <property type="entry name" value="KGPDC_HPS"/>
    <property type="match status" value="1"/>
</dbReference>
<dbReference type="GO" id="GO:0033982">
    <property type="term" value="F:3-dehydro-L-gulonate-6-phosphate decarboxylase activity"/>
    <property type="evidence" value="ECO:0007669"/>
    <property type="project" value="TreeGrafter"/>
</dbReference>
<dbReference type="GO" id="GO:0043801">
    <property type="term" value="F:hexulose-6-phosphate synthase activity"/>
    <property type="evidence" value="ECO:0007669"/>
    <property type="project" value="UniProtKB-EC"/>
</dbReference>
<dbReference type="GO" id="GO:0004590">
    <property type="term" value="F:orotidine-5'-phosphate decarboxylase activity"/>
    <property type="evidence" value="ECO:0007669"/>
    <property type="project" value="InterPro"/>
</dbReference>
<accession>A0A1F2PA01</accession>
<evidence type="ECO:0000256" key="3">
    <source>
        <dbReference type="ARBA" id="ARBA00012890"/>
    </source>
</evidence>
<dbReference type="EC" id="4.1.2.43" evidence="3"/>
<dbReference type="SUPFAM" id="SSF89562">
    <property type="entry name" value="RraA-like"/>
    <property type="match status" value="1"/>
</dbReference>
<feature type="domain" description="Orotidine 5'-phosphate decarboxylase" evidence="6">
    <location>
        <begin position="4"/>
        <end position="205"/>
    </location>
</feature>
<evidence type="ECO:0000256" key="4">
    <source>
        <dbReference type="ARBA" id="ARBA00023239"/>
    </source>
</evidence>
<dbReference type="NCBIfam" id="NF005442">
    <property type="entry name" value="PRK07028.1"/>
    <property type="match status" value="1"/>
</dbReference>
<dbReference type="NCBIfam" id="TIGR03128">
    <property type="entry name" value="RuMP_HxlA"/>
    <property type="match status" value="1"/>
</dbReference>
<comment type="caution">
    <text evidence="7">The sequence shown here is derived from an EMBL/GenBank/DDBJ whole genome shotgun (WGS) entry which is preliminary data.</text>
</comment>
<evidence type="ECO:0000313" key="7">
    <source>
        <dbReference type="EMBL" id="OFV67521.1"/>
    </source>
</evidence>
<evidence type="ECO:0000256" key="2">
    <source>
        <dbReference type="ARBA" id="ARBA00006350"/>
    </source>
</evidence>
<organism evidence="7 8">
    <name type="scientific">Candidatus Syntropharchaeum caldarium</name>
    <dbReference type="NCBI Taxonomy" id="1838285"/>
    <lineage>
        <taxon>Archaea</taxon>
        <taxon>Methanobacteriati</taxon>
        <taxon>Methanobacteriota</taxon>
        <taxon>Stenosarchaea group</taxon>
        <taxon>Methanomicrobia</taxon>
        <taxon>Methanosarcinales</taxon>
        <taxon>ANME-2 cluster</taxon>
        <taxon>Candidatus Syntropharchaeum</taxon>
    </lineage>
</organism>
<dbReference type="Gene3D" id="3.20.20.70">
    <property type="entry name" value="Aldolase class I"/>
    <property type="match status" value="1"/>
</dbReference>
<dbReference type="InterPro" id="IPR017120">
    <property type="entry name" value="Bifunct_HPS/DMK_prd"/>
</dbReference>
<dbReference type="InterPro" id="IPR036704">
    <property type="entry name" value="RraA/RraA-like_sf"/>
</dbReference>
<dbReference type="PANTHER" id="PTHR35039:SF3">
    <property type="entry name" value="3-KETO-L-GULONATE-6-PHOSPHATE DECARBOXYLASE SGBH-RELATED"/>
    <property type="match status" value="1"/>
</dbReference>
<sequence length="428" mass="46533">MKPKLQVALDLLEFDRAIQIAKEAVEGGADWIEAGTPLIKSVGMDIIRILREKFPDKTIVADMKTMDTGAIEVEMAAKAGADIVSILAAADNSTIEDALRSAREYGVQLMVDLINVPDPVKKAKELEEIGVDYICVHVGIDQQMVGVDTIELLEAIVKEVETPLAVGGGLDAESSAHAIAAGAEVVIVGGNIIRSADVTGSTRLIREAIDNAEITDKKRETIEEETIRLFMEVSTPNISDAMHREPCMRGIRPIFEGIKVAGRAVTVQTFGGDWAKTVEAIDVAGEGDILVIFNGSDYITPWGELASHSAQNRGIAALVIDGPVRDIDDIREMRFPIFASGIVSNAGDPKGFGEINAEITCGGVKVRPGDYIVGDDNGVMVIPKERGYEIARRAMEVKKNEDRVREEIRRGKTLSQVIELYKWEKKQK</sequence>
<reference evidence="7" key="1">
    <citation type="submission" date="2016-05" db="EMBL/GenBank/DDBJ databases">
        <title>Microbial consortia oxidize butane by reversing methanogenesis.</title>
        <authorList>
            <person name="Laso-Perez R."/>
            <person name="Richter M."/>
            <person name="Wegener G."/>
            <person name="Musat F."/>
        </authorList>
    </citation>
    <scope>NUCLEOTIDE SEQUENCE [LARGE SCALE GENOMIC DNA]</scope>
    <source>
        <strain evidence="7">BOX2</strain>
    </source>
</reference>
<dbReference type="InterPro" id="IPR013785">
    <property type="entry name" value="Aldolase_TIM"/>
</dbReference>
<evidence type="ECO:0000256" key="5">
    <source>
        <dbReference type="ARBA" id="ARBA00023277"/>
    </source>
</evidence>
<name>A0A1F2PA01_9EURY</name>